<evidence type="ECO:0000313" key="1">
    <source>
        <dbReference type="EMBL" id="PKI84534.1"/>
    </source>
</evidence>
<dbReference type="EMBL" id="KZ454989">
    <property type="protein sequence ID" value="PKI84534.1"/>
    <property type="molecule type" value="Genomic_DNA"/>
</dbReference>
<protein>
    <submittedName>
        <fullName evidence="1">Uncharacterized protein</fullName>
    </submittedName>
</protein>
<sequence>MVRALRTLARRRLRSYLEPHRPPALRAQMIPPVCRHAPDVTLPATPETYLALRSSLYELHALPEDTFRSLTDDAGRTGMSGIAANIAEDVLEHRAAHRGSARQQRLLVYLLCMCCDHAHRIPIAAEKVCEIAVQFMHGEGLCSQDALPLHVAAYILRMALSIPNDGAHLGLLLPLFRRLSSEAEYPLLEEGLHLVEYTMQHTSMHPSAVMDMVSQIARVDREQLSEHILQQARGDGFAWRRWARAAAALSDVSAVRGAVDQLQTHAMRISIWSLCCRLWLRQNRARRFASALRQLLAELACADEAVGSRRGEHRSPSASIVRTMLQMHFVHLAGRGSKNAIHVALDTARNFKEAASIAPHVQALVCEKAIALGDLRTAAQLLALFTTASDARSLLHALSASNVLVVLAYLVASAQLPQAHALWAWAKHAVHADEMDTLWPSTLRGRLLAVLARADLYEDARHLYTRWAPLTRIASQHRASIVGAALGQCPPPQDRGLASRILHVLAQRVTLPRFSAHDSAEADDTLLSSTPALMLAMVRGAVQRQDSIGTEIRDAFLQAAPLAQRNHYDLTALAQASFLLRDLPTAVALYHILLAHYKPDDTDLAVLLGGLAELDASHAVSLFLAHAQASPRARSSGNAHLYAALLAKCTAVHNVDAAGAVYRAAVHRGLGAKLGRDACSVLFTQSDDAPVVYVRRALALMREHWIPEPKFVNWMIRSAARGLSLRAAAKGRRAAPAPAPQRRARPAIGAAVRLYCAVATRFGYIDLPTTRFLLYSIAGHAPESDAVHSLRRCVLQLDNAVYAVRWTPQKYGMASYGAMTGSDATESVLIPLLLQIVLAYDALHDERGVWETLAWMRSLIKGDLGQNMAPAPLRNAFAALMKRYTVPEHVPHTKHWWVHSP</sequence>
<keyword evidence="2" id="KW-1185">Reference proteome</keyword>
<dbReference type="OrthoDB" id="3360424at2759"/>
<reference evidence="1 2" key="1">
    <citation type="submission" date="2017-10" db="EMBL/GenBank/DDBJ databases">
        <title>A novel species of cold-tolerant Malassezia isolated from bats.</title>
        <authorList>
            <person name="Lorch J.M."/>
            <person name="Palmer J.M."/>
            <person name="Vanderwolf K.J."/>
            <person name="Schmidt K.Z."/>
            <person name="Verant M.L."/>
            <person name="Weller T.J."/>
            <person name="Blehert D.S."/>
        </authorList>
    </citation>
    <scope>NUCLEOTIDE SEQUENCE [LARGE SCALE GENOMIC DNA]</scope>
    <source>
        <strain evidence="1 2">NWHC:44797-103</strain>
    </source>
</reference>
<organism evidence="1 2">
    <name type="scientific">Malassezia vespertilionis</name>
    <dbReference type="NCBI Taxonomy" id="2020962"/>
    <lineage>
        <taxon>Eukaryota</taxon>
        <taxon>Fungi</taxon>
        <taxon>Dikarya</taxon>
        <taxon>Basidiomycota</taxon>
        <taxon>Ustilaginomycotina</taxon>
        <taxon>Malasseziomycetes</taxon>
        <taxon>Malasseziales</taxon>
        <taxon>Malasseziaceae</taxon>
        <taxon>Malassezia</taxon>
    </lineage>
</organism>
<dbReference type="AlphaFoldDB" id="A0A2N1JDB8"/>
<gene>
    <name evidence="1" type="ORF">MVES_001731</name>
</gene>
<name>A0A2N1JDB8_9BASI</name>
<evidence type="ECO:0000313" key="2">
    <source>
        <dbReference type="Proteomes" id="UP000232875"/>
    </source>
</evidence>
<accession>A0A2N1JDB8</accession>
<proteinExistence type="predicted"/>
<dbReference type="Proteomes" id="UP000232875">
    <property type="component" value="Unassembled WGS sequence"/>
</dbReference>
<dbReference type="STRING" id="2020962.A0A2N1JDB8"/>